<organism evidence="1">
    <name type="scientific">marine metagenome</name>
    <dbReference type="NCBI Taxonomy" id="408172"/>
    <lineage>
        <taxon>unclassified sequences</taxon>
        <taxon>metagenomes</taxon>
        <taxon>ecological metagenomes</taxon>
    </lineage>
</organism>
<feature type="non-terminal residue" evidence="1">
    <location>
        <position position="1"/>
    </location>
</feature>
<dbReference type="EMBL" id="UINC01155572">
    <property type="protein sequence ID" value="SVD51500.1"/>
    <property type="molecule type" value="Genomic_DNA"/>
</dbReference>
<gene>
    <name evidence="1" type="ORF">METZ01_LOCUS404354</name>
</gene>
<accession>A0A382VYP0</accession>
<proteinExistence type="predicted"/>
<evidence type="ECO:0000313" key="1">
    <source>
        <dbReference type="EMBL" id="SVD51500.1"/>
    </source>
</evidence>
<protein>
    <submittedName>
        <fullName evidence="1">Uncharacterized protein</fullName>
    </submittedName>
</protein>
<dbReference type="AlphaFoldDB" id="A0A382VYP0"/>
<sequence length="30" mass="3258">VTIADEPLISVANGTGMVLRNIDFWRRAAA</sequence>
<reference evidence="1" key="1">
    <citation type="submission" date="2018-05" db="EMBL/GenBank/DDBJ databases">
        <authorList>
            <person name="Lanie J.A."/>
            <person name="Ng W.-L."/>
            <person name="Kazmierczak K.M."/>
            <person name="Andrzejewski T.M."/>
            <person name="Davidsen T.M."/>
            <person name="Wayne K.J."/>
            <person name="Tettelin H."/>
            <person name="Glass J.I."/>
            <person name="Rusch D."/>
            <person name="Podicherti R."/>
            <person name="Tsui H.-C.T."/>
            <person name="Winkler M.E."/>
        </authorList>
    </citation>
    <scope>NUCLEOTIDE SEQUENCE</scope>
</reference>
<name>A0A382VYP0_9ZZZZ</name>